<dbReference type="EMBL" id="CP029803">
    <property type="protein sequence ID" value="AWT59165.1"/>
    <property type="molecule type" value="Genomic_DNA"/>
</dbReference>
<accession>A0A2Z4ACX6</accession>
<protein>
    <submittedName>
        <fullName evidence="1">Uncharacterized protein</fullName>
    </submittedName>
</protein>
<evidence type="ECO:0000313" key="1">
    <source>
        <dbReference type="EMBL" id="AWT59165.1"/>
    </source>
</evidence>
<name>A0A2Z4ACX6_9BACT</name>
<gene>
    <name evidence="1" type="ORF">DF168_00345</name>
</gene>
<sequence length="60" mass="6697">MELAIIALDLSETGIANQEQSEDLLLQGLYPLKRSIKWVESFPHLGSQQLFALSFSTCSQ</sequence>
<reference evidence="1 2" key="1">
    <citation type="submission" date="2018-06" db="EMBL/GenBank/DDBJ databases">
        <title>Draft Genome Sequence of a Novel Marine Bacterium Related to the Verrucomicrobia.</title>
        <authorList>
            <person name="Vosseberg J."/>
            <person name="Martijn J."/>
            <person name="Ettema T.J.G."/>
        </authorList>
    </citation>
    <scope>NUCLEOTIDE SEQUENCE [LARGE SCALE GENOMIC DNA]</scope>
    <source>
        <strain evidence="1">TARA_B100001123</strain>
    </source>
</reference>
<evidence type="ECO:0000313" key="2">
    <source>
        <dbReference type="Proteomes" id="UP000247465"/>
    </source>
</evidence>
<organism evidence="1 2">
    <name type="scientific">Candidatus Moanibacter tarae</name>
    <dbReference type="NCBI Taxonomy" id="2200854"/>
    <lineage>
        <taxon>Bacteria</taxon>
        <taxon>Pseudomonadati</taxon>
        <taxon>Verrucomicrobiota</taxon>
        <taxon>Opitutia</taxon>
        <taxon>Puniceicoccales</taxon>
        <taxon>Puniceicoccales incertae sedis</taxon>
        <taxon>Candidatus Moanibacter</taxon>
    </lineage>
</organism>
<dbReference type="KEGG" id="mtar:DF168_00345"/>
<dbReference type="AlphaFoldDB" id="A0A2Z4ACX6"/>
<dbReference type="Proteomes" id="UP000247465">
    <property type="component" value="Chromosome"/>
</dbReference>
<proteinExistence type="predicted"/>